<name>A0A644WD62_9ZZZZ</name>
<proteinExistence type="predicted"/>
<organism evidence="2">
    <name type="scientific">bioreactor metagenome</name>
    <dbReference type="NCBI Taxonomy" id="1076179"/>
    <lineage>
        <taxon>unclassified sequences</taxon>
        <taxon>metagenomes</taxon>
        <taxon>ecological metagenomes</taxon>
    </lineage>
</organism>
<evidence type="ECO:0000313" key="2">
    <source>
        <dbReference type="EMBL" id="MPM01421.1"/>
    </source>
</evidence>
<feature type="transmembrane region" description="Helical" evidence="1">
    <location>
        <begin position="83"/>
        <end position="107"/>
    </location>
</feature>
<keyword evidence="1" id="KW-0812">Transmembrane</keyword>
<evidence type="ECO:0000256" key="1">
    <source>
        <dbReference type="SAM" id="Phobius"/>
    </source>
</evidence>
<dbReference type="Pfam" id="PF13346">
    <property type="entry name" value="ABC2_membrane_5"/>
    <property type="match status" value="1"/>
</dbReference>
<evidence type="ECO:0008006" key="3">
    <source>
        <dbReference type="Google" id="ProtNLM"/>
    </source>
</evidence>
<feature type="transmembrane region" description="Helical" evidence="1">
    <location>
        <begin position="113"/>
        <end position="139"/>
    </location>
</feature>
<feature type="transmembrane region" description="Helical" evidence="1">
    <location>
        <begin position="148"/>
        <end position="169"/>
    </location>
</feature>
<dbReference type="InterPro" id="IPR025699">
    <property type="entry name" value="ABC2_memb-like"/>
</dbReference>
<accession>A0A644WD62</accession>
<protein>
    <recommendedName>
        <fullName evidence="3">ABC-2 transporter permease</fullName>
    </recommendedName>
</protein>
<sequence length="213" mass="22982">MIGFVIKDLLVLRKTVKLYLLILAFYLALTVAGLFDSNMVPGFAVMFTMMLPISSFAYDELARWEKYGASLPAGRRGMVGGKYLLVVLLGAAAVAMIGVAALLMTLFSDRAQAGLMLQTGVVLTCAGTLINCVLLPLLFRFGAEKGRLFMMGIFVVLFLGGVSVVKLLSAGRLSLPEQLPFPWLMGLAALAALGLLTYLSYRISLGIYAKKEL</sequence>
<keyword evidence="1" id="KW-0472">Membrane</keyword>
<dbReference type="EMBL" id="VSSQ01000795">
    <property type="protein sequence ID" value="MPM01421.1"/>
    <property type="molecule type" value="Genomic_DNA"/>
</dbReference>
<feature type="transmembrane region" description="Helical" evidence="1">
    <location>
        <begin position="16"/>
        <end position="35"/>
    </location>
</feature>
<gene>
    <name evidence="2" type="ORF">SDC9_47661</name>
</gene>
<feature type="transmembrane region" description="Helical" evidence="1">
    <location>
        <begin position="181"/>
        <end position="201"/>
    </location>
</feature>
<keyword evidence="1" id="KW-1133">Transmembrane helix</keyword>
<comment type="caution">
    <text evidence="2">The sequence shown here is derived from an EMBL/GenBank/DDBJ whole genome shotgun (WGS) entry which is preliminary data.</text>
</comment>
<reference evidence="2" key="1">
    <citation type="submission" date="2019-08" db="EMBL/GenBank/DDBJ databases">
        <authorList>
            <person name="Kucharzyk K."/>
            <person name="Murdoch R.W."/>
            <person name="Higgins S."/>
            <person name="Loffler F."/>
        </authorList>
    </citation>
    <scope>NUCLEOTIDE SEQUENCE</scope>
</reference>
<dbReference type="AlphaFoldDB" id="A0A644WD62"/>
<feature type="transmembrane region" description="Helical" evidence="1">
    <location>
        <begin position="41"/>
        <end position="62"/>
    </location>
</feature>